<evidence type="ECO:0000256" key="1">
    <source>
        <dbReference type="SAM" id="Phobius"/>
    </source>
</evidence>
<evidence type="ECO:0008006" key="4">
    <source>
        <dbReference type="Google" id="ProtNLM"/>
    </source>
</evidence>
<dbReference type="HOGENOM" id="CLU_1116383_0_0_1"/>
<gene>
    <name evidence="2" type="ORF">AG1IA_00355</name>
</gene>
<keyword evidence="1" id="KW-0812">Transmembrane</keyword>
<accession>L8X5Q0</accession>
<dbReference type="AlphaFoldDB" id="L8X5Q0"/>
<keyword evidence="1" id="KW-0472">Membrane</keyword>
<organism evidence="2 3">
    <name type="scientific">Thanatephorus cucumeris (strain AG1-IA)</name>
    <name type="common">Rice sheath blight fungus</name>
    <name type="synonym">Rhizoctonia solani</name>
    <dbReference type="NCBI Taxonomy" id="983506"/>
    <lineage>
        <taxon>Eukaryota</taxon>
        <taxon>Fungi</taxon>
        <taxon>Dikarya</taxon>
        <taxon>Basidiomycota</taxon>
        <taxon>Agaricomycotina</taxon>
        <taxon>Agaricomycetes</taxon>
        <taxon>Cantharellales</taxon>
        <taxon>Ceratobasidiaceae</taxon>
        <taxon>Rhizoctonia</taxon>
        <taxon>Rhizoctonia solani AG-1</taxon>
    </lineage>
</organism>
<evidence type="ECO:0000313" key="2">
    <source>
        <dbReference type="EMBL" id="ELU45636.1"/>
    </source>
</evidence>
<dbReference type="Proteomes" id="UP000011668">
    <property type="component" value="Unassembled WGS sequence"/>
</dbReference>
<dbReference type="OrthoDB" id="3208872at2759"/>
<evidence type="ECO:0000313" key="3">
    <source>
        <dbReference type="Proteomes" id="UP000011668"/>
    </source>
</evidence>
<name>L8X5Q0_THACA</name>
<proteinExistence type="predicted"/>
<dbReference type="EMBL" id="AFRT01000059">
    <property type="protein sequence ID" value="ELU45636.1"/>
    <property type="molecule type" value="Genomic_DNA"/>
</dbReference>
<protein>
    <recommendedName>
        <fullName evidence="4">Transmembrane protein</fullName>
    </recommendedName>
</protein>
<feature type="transmembrane region" description="Helical" evidence="1">
    <location>
        <begin position="200"/>
        <end position="221"/>
    </location>
</feature>
<keyword evidence="3" id="KW-1185">Reference proteome</keyword>
<sequence length="249" mass="27721">MTRARVCARTQPTTRDRGSAQFVLFFPDDRAGTSRLAVLDAYSIFCLQQSTLHTYTRPSAPHSLYLSTNQLEHILLTEVSMANQPLPTPSPHSRMAVKLPPLILPTMSLPITVNKETPQMSEKSGLTPTIIITPSSPSSELDFQIIHVSTPSTKTWSTRLRMPWSRSWTHHGPIALNSPPLEDMTTTTSRNRSHWLFGRLRFRTAMILAVPFLVVAAHVVIARSYGISLGLDLGGDEDHSGWVPTHAEY</sequence>
<keyword evidence="1" id="KW-1133">Transmembrane helix</keyword>
<comment type="caution">
    <text evidence="2">The sequence shown here is derived from an EMBL/GenBank/DDBJ whole genome shotgun (WGS) entry which is preliminary data.</text>
</comment>
<reference evidence="2 3" key="1">
    <citation type="journal article" date="2013" name="Nat. Commun.">
        <title>The evolution and pathogenic mechanisms of the rice sheath blight pathogen.</title>
        <authorList>
            <person name="Zheng A."/>
            <person name="Lin R."/>
            <person name="Xu L."/>
            <person name="Qin P."/>
            <person name="Tang C."/>
            <person name="Ai P."/>
            <person name="Zhang D."/>
            <person name="Liu Y."/>
            <person name="Sun Z."/>
            <person name="Feng H."/>
            <person name="Wang Y."/>
            <person name="Chen Y."/>
            <person name="Liang X."/>
            <person name="Fu R."/>
            <person name="Li Q."/>
            <person name="Zhang J."/>
            <person name="Yu X."/>
            <person name="Xie Z."/>
            <person name="Ding L."/>
            <person name="Guan P."/>
            <person name="Tang J."/>
            <person name="Liang Y."/>
            <person name="Wang S."/>
            <person name="Deng Q."/>
            <person name="Li S."/>
            <person name="Zhu J."/>
            <person name="Wang L."/>
            <person name="Liu H."/>
            <person name="Li P."/>
        </authorList>
    </citation>
    <scope>NUCLEOTIDE SEQUENCE [LARGE SCALE GENOMIC DNA]</scope>
    <source>
        <strain evidence="3">AG-1 IA</strain>
    </source>
</reference>